<dbReference type="Pfam" id="PF13454">
    <property type="entry name" value="NAD_binding_9"/>
    <property type="match status" value="1"/>
</dbReference>
<dbReference type="SUPFAM" id="SSF51905">
    <property type="entry name" value="FAD/NAD(P)-binding domain"/>
    <property type="match status" value="1"/>
</dbReference>
<evidence type="ECO:0000313" key="3">
    <source>
        <dbReference type="Proteomes" id="UP001140453"/>
    </source>
</evidence>
<dbReference type="PANTHER" id="PTHR40254">
    <property type="entry name" value="BLR0577 PROTEIN"/>
    <property type="match status" value="1"/>
</dbReference>
<feature type="domain" description="FAD-dependent urate hydroxylase HpyO/Asp monooxygenase CreE-like FAD/NAD(P)-binding" evidence="1">
    <location>
        <begin position="16"/>
        <end position="182"/>
    </location>
</feature>
<name>A0A9W9D2S1_9PEZI</name>
<protein>
    <recommendedName>
        <fullName evidence="1">FAD-dependent urate hydroxylase HpyO/Asp monooxygenase CreE-like FAD/NAD(P)-binding domain-containing protein</fullName>
    </recommendedName>
</protein>
<dbReference type="OrthoDB" id="5185064at2759"/>
<evidence type="ECO:0000313" key="2">
    <source>
        <dbReference type="EMBL" id="KAJ4397819.1"/>
    </source>
</evidence>
<evidence type="ECO:0000259" key="1">
    <source>
        <dbReference type="Pfam" id="PF13454"/>
    </source>
</evidence>
<gene>
    <name evidence="2" type="ORF">N0V93_002056</name>
</gene>
<dbReference type="InterPro" id="IPR038732">
    <property type="entry name" value="HpyO/CreE_NAD-binding"/>
</dbReference>
<dbReference type="Proteomes" id="UP001140453">
    <property type="component" value="Unassembled WGS sequence"/>
</dbReference>
<dbReference type="InterPro" id="IPR052189">
    <property type="entry name" value="L-asp_N-monooxygenase_NS-form"/>
</dbReference>
<accession>A0A9W9D2S1</accession>
<organism evidence="2 3">
    <name type="scientific">Gnomoniopsis smithogilvyi</name>
    <dbReference type="NCBI Taxonomy" id="1191159"/>
    <lineage>
        <taxon>Eukaryota</taxon>
        <taxon>Fungi</taxon>
        <taxon>Dikarya</taxon>
        <taxon>Ascomycota</taxon>
        <taxon>Pezizomycotina</taxon>
        <taxon>Sordariomycetes</taxon>
        <taxon>Sordariomycetidae</taxon>
        <taxon>Diaporthales</taxon>
        <taxon>Gnomoniaceae</taxon>
        <taxon>Gnomoniopsis</taxon>
    </lineage>
</organism>
<reference evidence="2" key="1">
    <citation type="submission" date="2022-10" db="EMBL/GenBank/DDBJ databases">
        <title>Tapping the CABI collections for fungal endophytes: first genome assemblies for Collariella, Neodidymelliopsis, Ascochyta clinopodiicola, Didymella pomorum, Didymosphaeria variabile, Neocosmospora piperis and Neocucurbitaria cava.</title>
        <authorList>
            <person name="Hill R."/>
        </authorList>
    </citation>
    <scope>NUCLEOTIDE SEQUENCE</scope>
    <source>
        <strain evidence="2">IMI 355082</strain>
    </source>
</reference>
<dbReference type="InterPro" id="IPR036188">
    <property type="entry name" value="FAD/NAD-bd_sf"/>
</dbReference>
<sequence length="666" mass="72874">MPFLSNTPITSHAHVAIIGAGPRGTSVLERICASVRDFLQPGGQLTIHVVDPSTPGSGAVWRTNQSQELLMNTVAGQITLFTDDSVVCSGPIRRGPSMYEWAAMDPSSKLGPDDYPSRAHYGQYLEWIFSETVRNAPAGVDVKVHKARAVRLDDSSATNQALELSNGEIISDLNSVVLAQGHVPLQVDSQLQQLTMYAKANGLNHIQPVNPADVDLSCIAPGDSVLLRGLGLNFCDFMALLTTGRGGRFERTSKGLQYIPSGQEPHLYACSRRGVPSQARGDNAKGAYGRHMPYLLTEDVINGFRNRAESGNPPDFLSEVWPLVAKEVETVYYECLLGESACKLLNFRSRFLASRHGSSEETQLLNHLGMPEDLRWSWERIQRPFTGRSFKSPSEWRTWLLEYLREDVKEATLGNVEGPLKAALDIMRDLRNELRLIVDHRGISGASRRDHLDRWYTPLNAFLSIGPPRIRVEQMVALIEAGVLDILGPKPEVRAEGGAWLANSPEVPGSEVRVTTIIEARLPEPSLRHTGDQLLAHLFTTGQCREHVVDGYATGGLDVTDAPYHLIDAVGHPHEARFALGVPTEGVHWVTAAGARPGVNSVTLCDTDHVARAALKSALIKPEEVKTKARLTLKVSGRVEQETGNPSKSVSIITPSEINPLQTVQA</sequence>
<proteinExistence type="predicted"/>
<keyword evidence="3" id="KW-1185">Reference proteome</keyword>
<dbReference type="PANTHER" id="PTHR40254:SF1">
    <property type="entry name" value="BLR0577 PROTEIN"/>
    <property type="match status" value="1"/>
</dbReference>
<dbReference type="EMBL" id="JAPEVB010000001">
    <property type="protein sequence ID" value="KAJ4397819.1"/>
    <property type="molecule type" value="Genomic_DNA"/>
</dbReference>
<dbReference type="AlphaFoldDB" id="A0A9W9D2S1"/>
<comment type="caution">
    <text evidence="2">The sequence shown here is derived from an EMBL/GenBank/DDBJ whole genome shotgun (WGS) entry which is preliminary data.</text>
</comment>